<protein>
    <submittedName>
        <fullName evidence="2">Uncharacterized protein</fullName>
    </submittedName>
</protein>
<keyword evidence="3" id="KW-1185">Reference proteome</keyword>
<comment type="caution">
    <text evidence="2">The sequence shown here is derived from an EMBL/GenBank/DDBJ whole genome shotgun (WGS) entry which is preliminary data.</text>
</comment>
<evidence type="ECO:0000256" key="1">
    <source>
        <dbReference type="SAM" id="SignalP"/>
    </source>
</evidence>
<name>A0A835IPK2_9MAGN</name>
<evidence type="ECO:0000313" key="2">
    <source>
        <dbReference type="EMBL" id="KAF9621441.1"/>
    </source>
</evidence>
<evidence type="ECO:0000313" key="3">
    <source>
        <dbReference type="Proteomes" id="UP000631114"/>
    </source>
</evidence>
<gene>
    <name evidence="2" type="ORF">IFM89_021480</name>
</gene>
<sequence length="107" mass="12318">MQALLFFLSMLSLLVQSVCLKVGSCFCILKDGSSSRRGNEYIRDVSLLMSPDDYIFLYQIQPLMKTEETESGEMERISACQTLHSEAKYMAVLSYVVRLFYYLVVYV</sequence>
<proteinExistence type="predicted"/>
<accession>A0A835IPK2</accession>
<keyword evidence="1" id="KW-0732">Signal</keyword>
<dbReference type="AlphaFoldDB" id="A0A835IPK2"/>
<feature type="signal peptide" evidence="1">
    <location>
        <begin position="1"/>
        <end position="17"/>
    </location>
</feature>
<reference evidence="2 3" key="1">
    <citation type="submission" date="2020-10" db="EMBL/GenBank/DDBJ databases">
        <title>The Coptis chinensis genome and diversification of protoberbering-type alkaloids.</title>
        <authorList>
            <person name="Wang B."/>
            <person name="Shu S."/>
            <person name="Song C."/>
            <person name="Liu Y."/>
        </authorList>
    </citation>
    <scope>NUCLEOTIDE SEQUENCE [LARGE SCALE GENOMIC DNA]</scope>
    <source>
        <strain evidence="2">HL-2020</strain>
        <tissue evidence="2">Leaf</tissue>
    </source>
</reference>
<organism evidence="2 3">
    <name type="scientific">Coptis chinensis</name>
    <dbReference type="NCBI Taxonomy" id="261450"/>
    <lineage>
        <taxon>Eukaryota</taxon>
        <taxon>Viridiplantae</taxon>
        <taxon>Streptophyta</taxon>
        <taxon>Embryophyta</taxon>
        <taxon>Tracheophyta</taxon>
        <taxon>Spermatophyta</taxon>
        <taxon>Magnoliopsida</taxon>
        <taxon>Ranunculales</taxon>
        <taxon>Ranunculaceae</taxon>
        <taxon>Coptidoideae</taxon>
        <taxon>Coptis</taxon>
    </lineage>
</organism>
<dbReference type="EMBL" id="JADFTS010000002">
    <property type="protein sequence ID" value="KAF9621441.1"/>
    <property type="molecule type" value="Genomic_DNA"/>
</dbReference>
<dbReference type="Proteomes" id="UP000631114">
    <property type="component" value="Unassembled WGS sequence"/>
</dbReference>
<feature type="chain" id="PRO_5032294495" evidence="1">
    <location>
        <begin position="18"/>
        <end position="107"/>
    </location>
</feature>